<dbReference type="Proteomes" id="UP001585018">
    <property type="component" value="Unassembled WGS sequence"/>
</dbReference>
<dbReference type="Gene3D" id="3.30.420.40">
    <property type="match status" value="2"/>
</dbReference>
<organism evidence="3 4">
    <name type="scientific">Streptomyces parvulus</name>
    <dbReference type="NCBI Taxonomy" id="146923"/>
    <lineage>
        <taxon>Bacteria</taxon>
        <taxon>Bacillati</taxon>
        <taxon>Actinomycetota</taxon>
        <taxon>Actinomycetes</taxon>
        <taxon>Kitasatosporales</taxon>
        <taxon>Streptomycetaceae</taxon>
        <taxon>Streptomyces</taxon>
    </lineage>
</organism>
<keyword evidence="4" id="KW-1185">Reference proteome</keyword>
<dbReference type="PANTHER" id="PTHR18964">
    <property type="entry name" value="ROK (REPRESSOR, ORF, KINASE) FAMILY"/>
    <property type="match status" value="1"/>
</dbReference>
<evidence type="ECO:0000313" key="4">
    <source>
        <dbReference type="Proteomes" id="UP001585018"/>
    </source>
</evidence>
<protein>
    <submittedName>
        <fullName evidence="3">ROK family protein</fullName>
    </submittedName>
</protein>
<dbReference type="InterPro" id="IPR000600">
    <property type="entry name" value="ROK"/>
</dbReference>
<evidence type="ECO:0000313" key="3">
    <source>
        <dbReference type="EMBL" id="MFB8748411.1"/>
    </source>
</evidence>
<dbReference type="PANTHER" id="PTHR18964:SF169">
    <property type="entry name" value="N-ACETYLMANNOSAMINE KINASE"/>
    <property type="match status" value="1"/>
</dbReference>
<evidence type="ECO:0000256" key="2">
    <source>
        <dbReference type="SAM" id="MobiDB-lite"/>
    </source>
</evidence>
<accession>A0ABV5D6R6</accession>
<dbReference type="RefSeq" id="WP_376718371.1">
    <property type="nucleotide sequence ID" value="NZ_JAYMRR010000003.1"/>
</dbReference>
<proteinExistence type="inferred from homology"/>
<dbReference type="InterPro" id="IPR043129">
    <property type="entry name" value="ATPase_NBD"/>
</dbReference>
<sequence length="308" mass="31321">MTGTAAGPAPVPVLDIGGTHVTAALVDLAEGRALPYTVVRRPLSARAGADDILDTIAEAALGLPDGHGPQWGVAMPGPFDYASGIGRFTGVGKFESLADVDVGAGLRERLAGRSARLRFLNDADAFAVGEYGGGAAAGHDRAVCLTLGTGVGSSFLSFGRPVHAGPLVPPGGHVHRLTVHGRPLEDTASRRGIRARYAALGGPSGEQAPDVREIAARARAGDTAAAQAFRYAFDALGRALAPWTSRFGATAMVVGGSMARSWDLVHPALTTGLTSAGGPDVPVVPARRPEEAPLLGAARWAQGAPDAP</sequence>
<comment type="caution">
    <text evidence="3">The sequence shown here is derived from an EMBL/GenBank/DDBJ whole genome shotgun (WGS) entry which is preliminary data.</text>
</comment>
<dbReference type="Pfam" id="PF00480">
    <property type="entry name" value="ROK"/>
    <property type="match status" value="1"/>
</dbReference>
<gene>
    <name evidence="3" type="ORF">VSS30_06285</name>
</gene>
<evidence type="ECO:0000256" key="1">
    <source>
        <dbReference type="ARBA" id="ARBA00006479"/>
    </source>
</evidence>
<dbReference type="SUPFAM" id="SSF53067">
    <property type="entry name" value="Actin-like ATPase domain"/>
    <property type="match status" value="1"/>
</dbReference>
<comment type="similarity">
    <text evidence="1">Belongs to the ROK (NagC/XylR) family.</text>
</comment>
<feature type="region of interest" description="Disordered" evidence="2">
    <location>
        <begin position="287"/>
        <end position="308"/>
    </location>
</feature>
<dbReference type="EMBL" id="JAYMRR010000003">
    <property type="protein sequence ID" value="MFB8748411.1"/>
    <property type="molecule type" value="Genomic_DNA"/>
</dbReference>
<reference evidence="3 4" key="1">
    <citation type="submission" date="2024-01" db="EMBL/GenBank/DDBJ databases">
        <title>Genome mining of biosynthetic gene clusters to explore secondary metabolites of Streptomyces sp.</title>
        <authorList>
            <person name="Baig A."/>
            <person name="Ajitkumar Shintre N."/>
            <person name="Kumar H."/>
            <person name="Anbarasu A."/>
            <person name="Ramaiah S."/>
        </authorList>
    </citation>
    <scope>NUCLEOTIDE SEQUENCE [LARGE SCALE GENOMIC DNA]</scope>
    <source>
        <strain evidence="3 4">A03</strain>
    </source>
</reference>
<name>A0ABV5D6R6_9ACTN</name>